<proteinExistence type="inferred from homology"/>
<comment type="similarity">
    <text evidence="2">Belongs to the ATPase g subunit family.</text>
</comment>
<dbReference type="GO" id="GO:0031966">
    <property type="term" value="C:mitochondrial membrane"/>
    <property type="evidence" value="ECO:0007669"/>
    <property type="project" value="UniProtKB-SubCell"/>
</dbReference>
<sequence>MVRPALRFTQALRARRVPQKLSHSHQPSRLASGTPGGSSSSDAQKKAQDALATAQKYAGEALAAGKKFLGPVGERAGNLLGAYRQPIVYNLSVTREFLKQVYVAERLQPPTSFSTITNAYSTIWSRARNPTYWRELFRSGDWTKLGIYAVEAYGIFKLGEIVGRRSLVGYNVQ</sequence>
<keyword evidence="9" id="KW-0066">ATP synthesis</keyword>
<gene>
    <name evidence="11" type="ORF">NLI96_g8288</name>
</gene>
<keyword evidence="5" id="KW-0375">Hydrogen ion transport</keyword>
<reference evidence="11" key="1">
    <citation type="submission" date="2022-07" db="EMBL/GenBank/DDBJ databases">
        <title>Genome Sequence of Physisporinus lineatus.</title>
        <authorList>
            <person name="Buettner E."/>
        </authorList>
    </citation>
    <scope>NUCLEOTIDE SEQUENCE</scope>
    <source>
        <strain evidence="11">VT162</strain>
    </source>
</reference>
<keyword evidence="8" id="KW-0472">Membrane</keyword>
<dbReference type="InterPro" id="IPR006808">
    <property type="entry name" value="ATP_synth_F0_gsu_mt"/>
</dbReference>
<evidence type="ECO:0000256" key="7">
    <source>
        <dbReference type="ARBA" id="ARBA00023128"/>
    </source>
</evidence>
<comment type="subcellular location">
    <subcellularLocation>
        <location evidence="1">Mitochondrion membrane</location>
    </subcellularLocation>
</comment>
<dbReference type="GO" id="GO:0015078">
    <property type="term" value="F:proton transmembrane transporter activity"/>
    <property type="evidence" value="ECO:0007669"/>
    <property type="project" value="InterPro"/>
</dbReference>
<protein>
    <recommendedName>
        <fullName evidence="13">Mitochondrial F1F0-ATP synthase g subunit</fullName>
    </recommendedName>
</protein>
<evidence type="ECO:0000256" key="6">
    <source>
        <dbReference type="ARBA" id="ARBA00023065"/>
    </source>
</evidence>
<dbReference type="Pfam" id="PF04718">
    <property type="entry name" value="ATP-synt_G"/>
    <property type="match status" value="1"/>
</dbReference>
<evidence type="ECO:0000256" key="9">
    <source>
        <dbReference type="ARBA" id="ARBA00023310"/>
    </source>
</evidence>
<evidence type="ECO:0000256" key="3">
    <source>
        <dbReference type="ARBA" id="ARBA00022448"/>
    </source>
</evidence>
<evidence type="ECO:0000256" key="10">
    <source>
        <dbReference type="SAM" id="MobiDB-lite"/>
    </source>
</evidence>
<evidence type="ECO:0000256" key="2">
    <source>
        <dbReference type="ARBA" id="ARBA00005699"/>
    </source>
</evidence>
<dbReference type="AlphaFoldDB" id="A0AAD5YB82"/>
<keyword evidence="12" id="KW-1185">Reference proteome</keyword>
<keyword evidence="3" id="KW-0813">Transport</keyword>
<evidence type="ECO:0008006" key="13">
    <source>
        <dbReference type="Google" id="ProtNLM"/>
    </source>
</evidence>
<keyword evidence="7" id="KW-0496">Mitochondrion</keyword>
<dbReference type="Proteomes" id="UP001212997">
    <property type="component" value="Unassembled WGS sequence"/>
</dbReference>
<feature type="compositionally biased region" description="Polar residues" evidence="10">
    <location>
        <begin position="24"/>
        <end position="42"/>
    </location>
</feature>
<evidence type="ECO:0000313" key="12">
    <source>
        <dbReference type="Proteomes" id="UP001212997"/>
    </source>
</evidence>
<accession>A0AAD5YB82</accession>
<dbReference type="EMBL" id="JANAWD010000370">
    <property type="protein sequence ID" value="KAJ3480512.1"/>
    <property type="molecule type" value="Genomic_DNA"/>
</dbReference>
<comment type="caution">
    <text evidence="11">The sequence shown here is derived from an EMBL/GenBank/DDBJ whole genome shotgun (WGS) entry which is preliminary data.</text>
</comment>
<dbReference type="GO" id="GO:0045259">
    <property type="term" value="C:proton-transporting ATP synthase complex"/>
    <property type="evidence" value="ECO:0007669"/>
    <property type="project" value="UniProtKB-KW"/>
</dbReference>
<evidence type="ECO:0000313" key="11">
    <source>
        <dbReference type="EMBL" id="KAJ3480512.1"/>
    </source>
</evidence>
<organism evidence="11 12">
    <name type="scientific">Meripilus lineatus</name>
    <dbReference type="NCBI Taxonomy" id="2056292"/>
    <lineage>
        <taxon>Eukaryota</taxon>
        <taxon>Fungi</taxon>
        <taxon>Dikarya</taxon>
        <taxon>Basidiomycota</taxon>
        <taxon>Agaricomycotina</taxon>
        <taxon>Agaricomycetes</taxon>
        <taxon>Polyporales</taxon>
        <taxon>Meripilaceae</taxon>
        <taxon>Meripilus</taxon>
    </lineage>
</organism>
<evidence type="ECO:0000256" key="8">
    <source>
        <dbReference type="ARBA" id="ARBA00023136"/>
    </source>
</evidence>
<evidence type="ECO:0000256" key="4">
    <source>
        <dbReference type="ARBA" id="ARBA00022547"/>
    </source>
</evidence>
<keyword evidence="4" id="KW-0138">CF(0)</keyword>
<feature type="region of interest" description="Disordered" evidence="10">
    <location>
        <begin position="16"/>
        <end position="49"/>
    </location>
</feature>
<keyword evidence="6" id="KW-0406">Ion transport</keyword>
<evidence type="ECO:0000256" key="5">
    <source>
        <dbReference type="ARBA" id="ARBA00022781"/>
    </source>
</evidence>
<evidence type="ECO:0000256" key="1">
    <source>
        <dbReference type="ARBA" id="ARBA00004325"/>
    </source>
</evidence>
<dbReference type="GO" id="GO:0015986">
    <property type="term" value="P:proton motive force-driven ATP synthesis"/>
    <property type="evidence" value="ECO:0007669"/>
    <property type="project" value="InterPro"/>
</dbReference>
<name>A0AAD5YB82_9APHY</name>